<dbReference type="InterPro" id="IPR005506">
    <property type="entry name" value="DUF312_ALF"/>
</dbReference>
<feature type="compositionally biased region" description="Basic and acidic residues" evidence="1">
    <location>
        <begin position="913"/>
        <end position="931"/>
    </location>
</feature>
<dbReference type="PROSITE" id="PS50818">
    <property type="entry name" value="INTEIN_C_TER"/>
    <property type="match status" value="1"/>
</dbReference>
<dbReference type="Gene3D" id="2.170.16.10">
    <property type="entry name" value="Hedgehog/Intein (Hint) domain"/>
    <property type="match status" value="1"/>
</dbReference>
<dbReference type="InterPro" id="IPR036844">
    <property type="entry name" value="Hint_dom_sf"/>
</dbReference>
<dbReference type="SUPFAM" id="SSF51294">
    <property type="entry name" value="Hedgehog/intein (Hint) domain"/>
    <property type="match status" value="1"/>
</dbReference>
<dbReference type="SMART" id="SM00306">
    <property type="entry name" value="HintN"/>
    <property type="match status" value="1"/>
</dbReference>
<protein>
    <recommendedName>
        <fullName evidence="2">Hint domain-containing protein</fullName>
    </recommendedName>
</protein>
<reference evidence="3" key="1">
    <citation type="journal article" date="2014" name="Int. J. Syst. Evol. Microbiol.">
        <title>Complete genome sequence of Corynebacterium casei LMG S-19264T (=DSM 44701T), isolated from a smear-ripened cheese.</title>
        <authorList>
            <consortium name="US DOE Joint Genome Institute (JGI-PGF)"/>
            <person name="Walter F."/>
            <person name="Albersmeier A."/>
            <person name="Kalinowski J."/>
            <person name="Ruckert C."/>
        </authorList>
    </citation>
    <scope>NUCLEOTIDE SEQUENCE</scope>
    <source>
        <strain evidence="3">JCM 4403</strain>
    </source>
</reference>
<dbReference type="Pfam" id="PF14428">
    <property type="entry name" value="DddA-like"/>
    <property type="match status" value="1"/>
</dbReference>
<evidence type="ECO:0000256" key="1">
    <source>
        <dbReference type="SAM" id="MobiDB-lite"/>
    </source>
</evidence>
<feature type="domain" description="Hint" evidence="2">
    <location>
        <begin position="1047"/>
        <end position="1145"/>
    </location>
</feature>
<evidence type="ECO:0000313" key="3">
    <source>
        <dbReference type="EMBL" id="GGR08869.1"/>
    </source>
</evidence>
<dbReference type="PANTHER" id="PTHR23242:SF9">
    <property type="entry name" value="TRANSCRIPTION FACTOR HOXA13"/>
    <property type="match status" value="1"/>
</dbReference>
<comment type="caution">
    <text evidence="3">The sequence shown here is derived from an EMBL/GenBank/DDBJ whole genome shotgun (WGS) entry which is preliminary data.</text>
</comment>
<reference evidence="3" key="2">
    <citation type="submission" date="2020-09" db="EMBL/GenBank/DDBJ databases">
        <authorList>
            <person name="Sun Q."/>
            <person name="Ohkuma M."/>
        </authorList>
    </citation>
    <scope>NUCLEOTIDE SEQUENCE</scope>
    <source>
        <strain evidence="3">JCM 4403</strain>
    </source>
</reference>
<dbReference type="CDD" id="cd00081">
    <property type="entry name" value="Hint"/>
    <property type="match status" value="1"/>
</dbReference>
<dbReference type="EMBL" id="BMTU01000022">
    <property type="protein sequence ID" value="GGR08869.1"/>
    <property type="molecule type" value="Genomic_DNA"/>
</dbReference>
<feature type="region of interest" description="Disordered" evidence="1">
    <location>
        <begin position="913"/>
        <end position="932"/>
    </location>
</feature>
<dbReference type="NCBIfam" id="TIGR01443">
    <property type="entry name" value="intein_Cterm"/>
    <property type="match status" value="1"/>
</dbReference>
<evidence type="ECO:0000259" key="2">
    <source>
        <dbReference type="SMART" id="SM00306"/>
    </source>
</evidence>
<accession>A0A918F4U4</accession>
<gene>
    <name evidence="3" type="ORF">GCM10010280_65840</name>
</gene>
<dbReference type="Pfam" id="PF03752">
    <property type="entry name" value="ALF"/>
    <property type="match status" value="8"/>
</dbReference>
<proteinExistence type="predicted"/>
<dbReference type="InterPro" id="IPR003587">
    <property type="entry name" value="Hint_dom_N"/>
</dbReference>
<sequence>MAAEPAPLPVNVRAEIVGYWETGGAGLKEAAEQALLGGDEDIREFLDEAESIQFADNRVETARLAMAGGPGVREAAKEALLQSPTELESFLLDGFEEPLDQDRKVEIGRLITLGGAGVQEAGKEALRGTFDDRELFLARGQYTARQQDNRVEVARLATIGGPNVQAAAKVALRGTPEEMVEFLEVGQFTARNRDQEHASIDDLIKQARAAGKQAEDARKTAEESSKKAVAASKLAKEAALKAAEETAAAKDDSKKAAVKAAQAADAARGAAAAAQEAIGSANAANRAARRAALAAAQTAAAAAAAADSANKAYKAAIAAAANEGDAAAATKAAKQARAAAMLADESAIVAENAGKASAAAAIASGAAKEASANARAAANAAEAANESADAAGLHSNEARQAAIEARRHATAADAAADRSAALANRAATAAYGARDAATSAAAHARKAATYADEAAEQAGNSAVYAATARKNAEAAKGAADTATAAVAKAKEIFALARETEEADLTTRTEAAIELARSLKTASETGISASAATQVEARSLNDTATKLAQEAGRPDVDVQATAAKGRQLAMQAMKLLGPWHQEAAARALSGTDQDVLDYLRTRWKEANHEDVRQRVVNLSSQSPYASVRAAATEALNGTPAQIETFHTSGQYQAGLTDMRVDVARLAETGGPGVSQAAKAALLDGNGKTYATFLNIGQYGERLTDERVITARLATTGGPEVQAAAKIALAGPPQLIHEFVSTGQYMAQRKDDLTSHHVHQVKRLIAEGSLIAAKATENAWRAAEAAAKAEQAAADAATAAGKAQESKEAAARYAADADASADAAEQSAAEAVTSAATARNAADRASQDATAAENSAADAEWSASYARYSARKADESAANARASAKAAGKSAAEAEAEAKVAWQRTRDLAEQEMAEARRQAEEARKAQEEDTPRSRCVTLLPVDSSSFPLPVVDTLNKLTTFCDGGDIDKTLNVLKDPSTYGTILWEASGLADIEACIEDPTAFGCVMAAAGVLPSGKFTLLTKFDNAVDSLKAGRATRRTVACLTKPEAHSFPAGTQVLMADGTNRPIEQIEPGDLVTATDPTTGETGTRRVTRTIHTPDDRNFTDVTLTDGSTLTSTSHHPYWSQNDQKWKNAEDLEAGDTLRTPQNSTATITRTSSWQGLQDAYDLTVDGLHTYYVSAGIISVLVHNTDAPCLKWVTDAWAKLPKRKYSGDPTSGYIFNPDGTPVWKNLVQSGKNALSEKINLYLKDSKDFPDYSTYADVSHHAETKVAWQMRETMGPTEIHIVINTNYVCPRVSTPGSMGCKQAVPAILYDDQTLVVHYPGMKEPQKLPGTQVRKKQ</sequence>
<dbReference type="Pfam" id="PF07591">
    <property type="entry name" value="PT-HINT"/>
    <property type="match status" value="1"/>
</dbReference>
<evidence type="ECO:0000313" key="4">
    <source>
        <dbReference type="Proteomes" id="UP000656732"/>
    </source>
</evidence>
<keyword evidence="4" id="KW-1185">Reference proteome</keyword>
<dbReference type="InterPro" id="IPR032724">
    <property type="entry name" value="SCP1.201-like"/>
</dbReference>
<dbReference type="PANTHER" id="PTHR23242">
    <property type="entry name" value="TRANSCRIPTION FACTOR HOXA13"/>
    <property type="match status" value="1"/>
</dbReference>
<dbReference type="InterPro" id="IPR030934">
    <property type="entry name" value="Intein_C"/>
</dbReference>
<organism evidence="3 4">
    <name type="scientific">Streptomyces pilosus</name>
    <dbReference type="NCBI Taxonomy" id="28893"/>
    <lineage>
        <taxon>Bacteria</taxon>
        <taxon>Bacillati</taxon>
        <taxon>Actinomycetota</taxon>
        <taxon>Actinomycetes</taxon>
        <taxon>Kitasatosporales</taxon>
        <taxon>Streptomycetaceae</taxon>
        <taxon>Streptomyces</taxon>
    </lineage>
</organism>
<name>A0A918F4U4_9ACTN</name>
<dbReference type="Proteomes" id="UP000656732">
    <property type="component" value="Unassembled WGS sequence"/>
</dbReference>